<dbReference type="GO" id="GO:0016787">
    <property type="term" value="F:hydrolase activity"/>
    <property type="evidence" value="ECO:0007669"/>
    <property type="project" value="UniProtKB-KW"/>
</dbReference>
<feature type="region of interest" description="Disordered" evidence="5">
    <location>
        <begin position="211"/>
        <end position="235"/>
    </location>
</feature>
<dbReference type="InterPro" id="IPR027417">
    <property type="entry name" value="P-loop_NTPase"/>
</dbReference>
<comment type="domain">
    <text evidence="4">The Q motif is unique to and characteristic of the DEAD box family of RNA helicases and controls ATP binding and hydrolysis.</text>
</comment>
<accession>A0AAV6XPB3</accession>
<evidence type="ECO:0000256" key="1">
    <source>
        <dbReference type="ARBA" id="ARBA00022741"/>
    </source>
</evidence>
<dbReference type="PANTHER" id="PTHR24031">
    <property type="entry name" value="RNA HELICASE"/>
    <property type="match status" value="1"/>
</dbReference>
<dbReference type="GO" id="GO:0003723">
    <property type="term" value="F:RNA binding"/>
    <property type="evidence" value="ECO:0007669"/>
    <property type="project" value="UniProtKB-UniRule"/>
</dbReference>
<proteinExistence type="inferred from homology"/>
<name>A0AAV6XPB3_9LAMI</name>
<keyword evidence="3 4" id="KW-0067">ATP-binding</keyword>
<dbReference type="Pfam" id="PF00270">
    <property type="entry name" value="DEAD"/>
    <property type="match status" value="1"/>
</dbReference>
<dbReference type="SUPFAM" id="SSF52540">
    <property type="entry name" value="P-loop containing nucleoside triphosphate hydrolases"/>
    <property type="match status" value="1"/>
</dbReference>
<feature type="region of interest" description="Disordered" evidence="5">
    <location>
        <begin position="100"/>
        <end position="170"/>
    </location>
</feature>
<keyword evidence="4" id="KW-0694">RNA-binding</keyword>
<evidence type="ECO:0000313" key="7">
    <source>
        <dbReference type="EMBL" id="KAG8382084.1"/>
    </source>
</evidence>
<keyword evidence="1 4" id="KW-0547">Nucleotide-binding</keyword>
<sequence>MDKNPYLSPEGIEPNLSLGGNGLHDFTGYIEANDIQDFRGGLFHGHEEAENADFNGGQCNLGNLSVLENVQTAVNNANTSLHPPQLTPEQITQLLSLLNQKPSTSSSDSQQHLAGPFAEDSFGPCKTGGSDQQDTPSKGKQVASSSDKQPSNVSGRSGPRIKIIQPGDKTINRSSIPVFERVPSTRSVPDPTTADPIDIVGDAEAERGPAMGTRFSSPRFNVSRPPLAESSRRLKRRVEESPVEYDPVLSGSDSLSYEVISKMEALLLNDYGEYGVADRNEPEGDSLPAMVCLHQLALSSSSFRNERVSLESEFNEYRQSVAEERAAYASIEDELIVARRSLTEERENNNVVITNLKKEKGQLEADAGKYVDRIQLLQKERERAYGDGRIAGQREYPLSDDYQDALAKSAKSEFDMRTLESYASAPLLRESFSADEPDVDPIEFPEFATLAPDYIPPTNPDAQSHVEPNVEVEEVAENPNLIKIVLLNVNTICFEGFEKPTEIQKRGTVPFLKGLDVIQQARSGTGKTTTLFSGILQQLDYTMVECQALVLTPTPELARHIEKVMRSLGVHLHVKVHTCVGGTSVLEDDQTILSAGVHVVVGTPGQVFDLLKRQSLRPDNIKMFVLDEADGMLSRGFKDQIHDIFQLFPRKIQVGVFSATMPPEALEMTRKFMNKPVHILVKDCKAFKDKIEEITESQGKDCGESEEGATTASNLIEKLSVAEKDKEEKKDDNEKLEIKI</sequence>
<evidence type="ECO:0000313" key="8">
    <source>
        <dbReference type="Proteomes" id="UP000826271"/>
    </source>
</evidence>
<keyword evidence="2 4" id="KW-0378">Hydrolase</keyword>
<comment type="catalytic activity">
    <reaction evidence="4">
        <text>ATP + H2O = ADP + phosphate + H(+)</text>
        <dbReference type="Rhea" id="RHEA:13065"/>
        <dbReference type="ChEBI" id="CHEBI:15377"/>
        <dbReference type="ChEBI" id="CHEBI:15378"/>
        <dbReference type="ChEBI" id="CHEBI:30616"/>
        <dbReference type="ChEBI" id="CHEBI:43474"/>
        <dbReference type="ChEBI" id="CHEBI:456216"/>
        <dbReference type="EC" id="3.6.4.13"/>
    </reaction>
</comment>
<feature type="compositionally biased region" description="Polar residues" evidence="5">
    <location>
        <begin position="100"/>
        <end position="112"/>
    </location>
</feature>
<comment type="caution">
    <text evidence="7">The sequence shown here is derived from an EMBL/GenBank/DDBJ whole genome shotgun (WGS) entry which is preliminary data.</text>
</comment>
<dbReference type="SMART" id="SM00487">
    <property type="entry name" value="DEXDc"/>
    <property type="match status" value="1"/>
</dbReference>
<evidence type="ECO:0000259" key="6">
    <source>
        <dbReference type="PROSITE" id="PS51192"/>
    </source>
</evidence>
<keyword evidence="8" id="KW-1185">Reference proteome</keyword>
<dbReference type="GO" id="GO:0003724">
    <property type="term" value="F:RNA helicase activity"/>
    <property type="evidence" value="ECO:0007669"/>
    <property type="project" value="UniProtKB-EC"/>
</dbReference>
<keyword evidence="4" id="KW-0347">Helicase</keyword>
<reference evidence="7" key="1">
    <citation type="submission" date="2019-10" db="EMBL/GenBank/DDBJ databases">
        <authorList>
            <person name="Zhang R."/>
            <person name="Pan Y."/>
            <person name="Wang J."/>
            <person name="Ma R."/>
            <person name="Yu S."/>
        </authorList>
    </citation>
    <scope>NUCLEOTIDE SEQUENCE</scope>
    <source>
        <strain evidence="7">LA-IB0</strain>
        <tissue evidence="7">Leaf</tissue>
    </source>
</reference>
<comment type="function">
    <text evidence="4">RNA helicase.</text>
</comment>
<dbReference type="EC" id="3.6.4.13" evidence="4"/>
<evidence type="ECO:0000256" key="4">
    <source>
        <dbReference type="RuleBase" id="RU365068"/>
    </source>
</evidence>
<dbReference type="InterPro" id="IPR014001">
    <property type="entry name" value="Helicase_ATP-bd"/>
</dbReference>
<feature type="compositionally biased region" description="Polar residues" evidence="5">
    <location>
        <begin position="129"/>
        <end position="155"/>
    </location>
</feature>
<comment type="similarity">
    <text evidence="4">Belongs to the DEAD box helicase family.</text>
</comment>
<dbReference type="AlphaFoldDB" id="A0AAV6XPB3"/>
<organism evidence="7 8">
    <name type="scientific">Buddleja alternifolia</name>
    <dbReference type="NCBI Taxonomy" id="168488"/>
    <lineage>
        <taxon>Eukaryota</taxon>
        <taxon>Viridiplantae</taxon>
        <taxon>Streptophyta</taxon>
        <taxon>Embryophyta</taxon>
        <taxon>Tracheophyta</taxon>
        <taxon>Spermatophyta</taxon>
        <taxon>Magnoliopsida</taxon>
        <taxon>eudicotyledons</taxon>
        <taxon>Gunneridae</taxon>
        <taxon>Pentapetalae</taxon>
        <taxon>asterids</taxon>
        <taxon>lamiids</taxon>
        <taxon>Lamiales</taxon>
        <taxon>Scrophulariaceae</taxon>
        <taxon>Buddlejeae</taxon>
        <taxon>Buddleja</taxon>
    </lineage>
</organism>
<dbReference type="GO" id="GO:0005524">
    <property type="term" value="F:ATP binding"/>
    <property type="evidence" value="ECO:0007669"/>
    <property type="project" value="UniProtKB-UniRule"/>
</dbReference>
<dbReference type="PROSITE" id="PS51192">
    <property type="entry name" value="HELICASE_ATP_BIND_1"/>
    <property type="match status" value="1"/>
</dbReference>
<evidence type="ECO:0000256" key="3">
    <source>
        <dbReference type="ARBA" id="ARBA00022840"/>
    </source>
</evidence>
<dbReference type="InterPro" id="IPR011545">
    <property type="entry name" value="DEAD/DEAH_box_helicase_dom"/>
</dbReference>
<feature type="region of interest" description="Disordered" evidence="5">
    <location>
        <begin position="697"/>
        <end position="716"/>
    </location>
</feature>
<protein>
    <recommendedName>
        <fullName evidence="4">ATP-dependent RNA helicase</fullName>
        <ecNumber evidence="4">3.6.4.13</ecNumber>
    </recommendedName>
</protein>
<dbReference type="Proteomes" id="UP000826271">
    <property type="component" value="Unassembled WGS sequence"/>
</dbReference>
<evidence type="ECO:0000256" key="5">
    <source>
        <dbReference type="SAM" id="MobiDB-lite"/>
    </source>
</evidence>
<dbReference type="Gene3D" id="3.40.50.300">
    <property type="entry name" value="P-loop containing nucleotide triphosphate hydrolases"/>
    <property type="match status" value="1"/>
</dbReference>
<gene>
    <name evidence="7" type="ORF">BUALT_Bualt05G0039700</name>
</gene>
<evidence type="ECO:0000256" key="2">
    <source>
        <dbReference type="ARBA" id="ARBA00022801"/>
    </source>
</evidence>
<feature type="domain" description="Helicase ATP-binding" evidence="6">
    <location>
        <begin position="508"/>
        <end position="679"/>
    </location>
</feature>
<dbReference type="EMBL" id="WHWC01000005">
    <property type="protein sequence ID" value="KAG8382084.1"/>
    <property type="molecule type" value="Genomic_DNA"/>
</dbReference>